<dbReference type="OrthoDB" id="626167at2759"/>
<dbReference type="GO" id="GO:0007165">
    <property type="term" value="P:signal transduction"/>
    <property type="evidence" value="ECO:0007669"/>
    <property type="project" value="InterPro"/>
</dbReference>
<feature type="region of interest" description="Disordered" evidence="1">
    <location>
        <begin position="517"/>
        <end position="537"/>
    </location>
</feature>
<dbReference type="SMART" id="SM00255">
    <property type="entry name" value="TIR"/>
    <property type="match status" value="1"/>
</dbReference>
<evidence type="ECO:0000313" key="4">
    <source>
        <dbReference type="Proteomes" id="UP000036987"/>
    </source>
</evidence>
<dbReference type="SUPFAM" id="SSF52540">
    <property type="entry name" value="P-loop containing nucleoside triphosphate hydrolases"/>
    <property type="match status" value="1"/>
</dbReference>
<dbReference type="OMA" id="SSHEIRP"/>
<dbReference type="InterPro" id="IPR011990">
    <property type="entry name" value="TPR-like_helical_dom_sf"/>
</dbReference>
<dbReference type="InterPro" id="IPR003593">
    <property type="entry name" value="AAA+_ATPase"/>
</dbReference>
<dbReference type="Pfam" id="PF25895">
    <property type="entry name" value="WHD_plant_disease"/>
    <property type="match status" value="1"/>
</dbReference>
<dbReference type="SMART" id="SM00382">
    <property type="entry name" value="AAA"/>
    <property type="match status" value="1"/>
</dbReference>
<comment type="caution">
    <text evidence="3">The sequence shown here is derived from an EMBL/GenBank/DDBJ whole genome shotgun (WGS) entry which is preliminary data.</text>
</comment>
<dbReference type="PANTHER" id="PTHR32472:SF11">
    <property type="entry name" value="DISEASE RESISTANCE PROTEIN (TIR-NBS CLASS)"/>
    <property type="match status" value="1"/>
</dbReference>
<feature type="compositionally biased region" description="Low complexity" evidence="1">
    <location>
        <begin position="129"/>
        <end position="145"/>
    </location>
</feature>
<dbReference type="Gene3D" id="1.25.40.10">
    <property type="entry name" value="Tetratricopeptide repeat domain"/>
    <property type="match status" value="1"/>
</dbReference>
<dbReference type="PANTHER" id="PTHR32472">
    <property type="entry name" value="DNA REPAIR PROTEIN RADA"/>
    <property type="match status" value="1"/>
</dbReference>
<name>A0A0K9PUY7_ZOSMR</name>
<protein>
    <submittedName>
        <fullName evidence="3">NB-ARC domain-containing disease resistance protein</fullName>
    </submittedName>
</protein>
<feature type="domain" description="TIR" evidence="2">
    <location>
        <begin position="188"/>
        <end position="307"/>
    </location>
</feature>
<dbReference type="EMBL" id="LFYR01000620">
    <property type="protein sequence ID" value="KMZ72806.1"/>
    <property type="molecule type" value="Genomic_DNA"/>
</dbReference>
<reference evidence="4" key="1">
    <citation type="journal article" date="2016" name="Nature">
        <title>The genome of the seagrass Zostera marina reveals angiosperm adaptation to the sea.</title>
        <authorList>
            <person name="Olsen J.L."/>
            <person name="Rouze P."/>
            <person name="Verhelst B."/>
            <person name="Lin Y.-C."/>
            <person name="Bayer T."/>
            <person name="Collen J."/>
            <person name="Dattolo E."/>
            <person name="De Paoli E."/>
            <person name="Dittami S."/>
            <person name="Maumus F."/>
            <person name="Michel G."/>
            <person name="Kersting A."/>
            <person name="Lauritano C."/>
            <person name="Lohaus R."/>
            <person name="Toepel M."/>
            <person name="Tonon T."/>
            <person name="Vanneste K."/>
            <person name="Amirebrahimi M."/>
            <person name="Brakel J."/>
            <person name="Bostroem C."/>
            <person name="Chovatia M."/>
            <person name="Grimwood J."/>
            <person name="Jenkins J.W."/>
            <person name="Jueterbock A."/>
            <person name="Mraz A."/>
            <person name="Stam W.T."/>
            <person name="Tice H."/>
            <person name="Bornberg-Bauer E."/>
            <person name="Green P.J."/>
            <person name="Pearson G.A."/>
            <person name="Procaccini G."/>
            <person name="Duarte C.M."/>
            <person name="Schmutz J."/>
            <person name="Reusch T.B.H."/>
            <person name="Van de Peer Y."/>
        </authorList>
    </citation>
    <scope>NUCLEOTIDE SEQUENCE [LARGE SCALE GENOMIC DNA]</scope>
    <source>
        <strain evidence="4">cv. Finnish</strain>
    </source>
</reference>
<dbReference type="InterPro" id="IPR035897">
    <property type="entry name" value="Toll_tir_struct_dom_sf"/>
</dbReference>
<dbReference type="GO" id="GO:0000725">
    <property type="term" value="P:recombinational repair"/>
    <property type="evidence" value="ECO:0000318"/>
    <property type="project" value="GO_Central"/>
</dbReference>
<keyword evidence="4" id="KW-1185">Reference proteome</keyword>
<feature type="compositionally biased region" description="Basic and acidic residues" evidence="1">
    <location>
        <begin position="524"/>
        <end position="537"/>
    </location>
</feature>
<dbReference type="InterPro" id="IPR058874">
    <property type="entry name" value="WHD_plant"/>
</dbReference>
<dbReference type="InterPro" id="IPR000157">
    <property type="entry name" value="TIR_dom"/>
</dbReference>
<dbReference type="PROSITE" id="PS50104">
    <property type="entry name" value="TIR"/>
    <property type="match status" value="1"/>
</dbReference>
<dbReference type="SUPFAM" id="SSF52200">
    <property type="entry name" value="Toll/Interleukin receptor TIR domain"/>
    <property type="match status" value="1"/>
</dbReference>
<gene>
    <name evidence="3" type="ORF">ZOSMA_15G01450</name>
</gene>
<dbReference type="Proteomes" id="UP000036987">
    <property type="component" value="Unassembled WGS sequence"/>
</dbReference>
<accession>A0A0K9PUY7</accession>
<organism evidence="3 4">
    <name type="scientific">Zostera marina</name>
    <name type="common">Eelgrass</name>
    <dbReference type="NCBI Taxonomy" id="29655"/>
    <lineage>
        <taxon>Eukaryota</taxon>
        <taxon>Viridiplantae</taxon>
        <taxon>Streptophyta</taxon>
        <taxon>Embryophyta</taxon>
        <taxon>Tracheophyta</taxon>
        <taxon>Spermatophyta</taxon>
        <taxon>Magnoliopsida</taxon>
        <taxon>Liliopsida</taxon>
        <taxon>Zosteraceae</taxon>
        <taxon>Zostera</taxon>
    </lineage>
</organism>
<dbReference type="STRING" id="29655.A0A0K9PUY7"/>
<evidence type="ECO:0000256" key="1">
    <source>
        <dbReference type="SAM" id="MobiDB-lite"/>
    </source>
</evidence>
<evidence type="ECO:0000259" key="2">
    <source>
        <dbReference type="PROSITE" id="PS50104"/>
    </source>
</evidence>
<proteinExistence type="predicted"/>
<dbReference type="Gene3D" id="3.40.50.10140">
    <property type="entry name" value="Toll/interleukin-1 receptor homology (TIR) domain"/>
    <property type="match status" value="1"/>
</dbReference>
<sequence>MDLQQESFRIGALQQQPITSRNVSSSSSAAYLSAIQSPFFSPRSVKSSLSSPHSAGDDHSDVFPLTGQESGAGSHLASQSASATTYLKHKLESITSGSNYVDRNSSFSTCNFEDPDDIEDLDLSGHLMSSPTSYGSEASSSSNYSHANIPEKARLESRRKRRRKRRRRLQKLFFAPSLQLRPPTFRSRTCDVYIGFHGRSPSLLRFTNWLRAELEYYGVSSFAVDRARCRYDWNHDLACRAMKNSSIGVVIISKNSFSNPYSIDELESFMNRKALFPIFFDLTINDCIARDIIEQRGKLWEKHGGELWMLYEGGTEKEWTETVNGITRLDDWRFEAKDGNWRDCIVNTVFLLASRLGRRSIVEKVNRWKERVARDELPFPRNDDFVGRKNELIELESVLFGDICHGDSDIECIEVRKTRRRQKNKATRSHSRKGKEVIVPKKSCKEGKATRRTRNPAKGICCISGESGIGKTELALEYAYRFSQRYKMVLWIGGESRYIRQNYLNLQSFFEVEDVGSPVDDDGDSRGGTEKSSRVRSFEKQEERAIARMRKELTRDVPFLVVIDNLESENDWWDHRNVMDLLPQFGGETHFIITTRLPRVMNVESVVNLEFLSAVEAFTLMKGSFGNYPIAEMDALRLFEERLGRLTLGLAIVGAMITHHNITPSRLLDMVTRVPVRDWTWSNTNTNTNTNTSSDRYRNLLKHKFLMQLLEACFSIFDRADGFRSLSTKMVQVCGWFAPSAIPVSLLALAASRIPGQVLQPRSGNLWVKCRRAVTLCSISALSTTNDLESEAASKLVKSGFARRSIRMAAKTKKTTSKTVPWTTSETIHFHELIKLYARMRGSTKVAHAMTKSISQQPCWQHSDHLFAACFLLFGIGNDPITVELKPPELLCVAKSIVLPLAINTFLNFSRCIAALELLKLCTYALEKASESVSSQSGMWIDKTILLCSSDVSTAKAKSKVGNNVSQHDLKKNHKCNRCSNNLWRELTAFRATMMETMSKLLARGGQYDLGVDLISKVIDIRKELFGEQHPETVAAQETLGKIRRLLTTKTQLELV</sequence>
<dbReference type="AlphaFoldDB" id="A0A0K9PUY7"/>
<evidence type="ECO:0000313" key="3">
    <source>
        <dbReference type="EMBL" id="KMZ72806.1"/>
    </source>
</evidence>
<feature type="region of interest" description="Disordered" evidence="1">
    <location>
        <begin position="121"/>
        <end position="161"/>
    </location>
</feature>
<feature type="region of interest" description="Disordered" evidence="1">
    <location>
        <begin position="46"/>
        <end position="77"/>
    </location>
</feature>
<dbReference type="InterPro" id="IPR027417">
    <property type="entry name" value="P-loop_NTPase"/>
</dbReference>
<feature type="compositionally biased region" description="Polar residues" evidence="1">
    <location>
        <begin position="67"/>
        <end position="77"/>
    </location>
</feature>
<dbReference type="Gene3D" id="3.40.50.300">
    <property type="entry name" value="P-loop containing nucleotide triphosphate hydrolases"/>
    <property type="match status" value="1"/>
</dbReference>